<dbReference type="InterPro" id="IPR001387">
    <property type="entry name" value="Cro/C1-type_HTH"/>
</dbReference>
<evidence type="ECO:0000313" key="4">
    <source>
        <dbReference type="Proteomes" id="UP000324646"/>
    </source>
</evidence>
<dbReference type="Proteomes" id="UP000324646">
    <property type="component" value="Chromosome"/>
</dbReference>
<dbReference type="PROSITE" id="PS50943">
    <property type="entry name" value="HTH_CROC1"/>
    <property type="match status" value="1"/>
</dbReference>
<evidence type="ECO:0000313" key="3">
    <source>
        <dbReference type="EMBL" id="QEK12627.1"/>
    </source>
</evidence>
<proteinExistence type="predicted"/>
<dbReference type="SUPFAM" id="SSF47413">
    <property type="entry name" value="lambda repressor-like DNA-binding domains"/>
    <property type="match status" value="1"/>
</dbReference>
<gene>
    <name evidence="3" type="ORF">FQB35_09970</name>
</gene>
<feature type="domain" description="HTH cro/C1-type" evidence="2">
    <location>
        <begin position="9"/>
        <end position="63"/>
    </location>
</feature>
<dbReference type="Pfam" id="PF01381">
    <property type="entry name" value="HTH_3"/>
    <property type="match status" value="1"/>
</dbReference>
<dbReference type="EMBL" id="CP042243">
    <property type="protein sequence ID" value="QEK12627.1"/>
    <property type="molecule type" value="Genomic_DNA"/>
</dbReference>
<dbReference type="InterPro" id="IPR010982">
    <property type="entry name" value="Lambda_DNA-bd_dom_sf"/>
</dbReference>
<evidence type="ECO:0000256" key="1">
    <source>
        <dbReference type="ARBA" id="ARBA00023125"/>
    </source>
</evidence>
<dbReference type="PANTHER" id="PTHR46797:SF2">
    <property type="entry name" value="TRANSCRIPTIONAL REGULATOR"/>
    <property type="match status" value="1"/>
</dbReference>
<protein>
    <submittedName>
        <fullName evidence="3">Helix-turn-helix transcriptional regulator</fullName>
    </submittedName>
</protein>
<dbReference type="OrthoDB" id="9814553at2"/>
<organism evidence="3 4">
    <name type="scientific">Crassaminicella thermophila</name>
    <dbReference type="NCBI Taxonomy" id="2599308"/>
    <lineage>
        <taxon>Bacteria</taxon>
        <taxon>Bacillati</taxon>
        <taxon>Bacillota</taxon>
        <taxon>Clostridia</taxon>
        <taxon>Eubacteriales</taxon>
        <taxon>Clostridiaceae</taxon>
        <taxon>Crassaminicella</taxon>
    </lineage>
</organism>
<dbReference type="AlphaFoldDB" id="A0A5C0SFY9"/>
<dbReference type="GO" id="GO:0005829">
    <property type="term" value="C:cytosol"/>
    <property type="evidence" value="ECO:0007669"/>
    <property type="project" value="TreeGrafter"/>
</dbReference>
<keyword evidence="4" id="KW-1185">Reference proteome</keyword>
<sequence>MNNFIGNRIRFLRKQMNLTMKQLADKLNSSAGFISDIENNKSMPSIPKLIEICNVLNITLSDFFNESTEPITLTPELKELVRHAKNLTPEQLEQLTKFIRTLK</sequence>
<dbReference type="GO" id="GO:0003677">
    <property type="term" value="F:DNA binding"/>
    <property type="evidence" value="ECO:0007669"/>
    <property type="project" value="UniProtKB-KW"/>
</dbReference>
<dbReference type="CDD" id="cd00093">
    <property type="entry name" value="HTH_XRE"/>
    <property type="match status" value="1"/>
</dbReference>
<dbReference type="InterPro" id="IPR050807">
    <property type="entry name" value="TransReg_Diox_bact_type"/>
</dbReference>
<dbReference type="SMART" id="SM00530">
    <property type="entry name" value="HTH_XRE"/>
    <property type="match status" value="1"/>
</dbReference>
<evidence type="ECO:0000259" key="2">
    <source>
        <dbReference type="PROSITE" id="PS50943"/>
    </source>
</evidence>
<dbReference type="Gene3D" id="1.10.260.40">
    <property type="entry name" value="lambda repressor-like DNA-binding domains"/>
    <property type="match status" value="1"/>
</dbReference>
<dbReference type="RefSeq" id="WP_148809778.1">
    <property type="nucleotide sequence ID" value="NZ_CP042243.1"/>
</dbReference>
<dbReference type="PANTHER" id="PTHR46797">
    <property type="entry name" value="HTH-TYPE TRANSCRIPTIONAL REGULATOR"/>
    <property type="match status" value="1"/>
</dbReference>
<dbReference type="KEGG" id="crs:FQB35_09970"/>
<accession>A0A5C0SFY9</accession>
<reference evidence="3 4" key="1">
    <citation type="submission" date="2019-07" db="EMBL/GenBank/DDBJ databases">
        <title>Complete genome of Crassaminicella thermophila SY095.</title>
        <authorList>
            <person name="Li X."/>
        </authorList>
    </citation>
    <scope>NUCLEOTIDE SEQUENCE [LARGE SCALE GENOMIC DNA]</scope>
    <source>
        <strain evidence="3 4">SY095</strain>
    </source>
</reference>
<keyword evidence="1" id="KW-0238">DNA-binding</keyword>
<dbReference type="GO" id="GO:0003700">
    <property type="term" value="F:DNA-binding transcription factor activity"/>
    <property type="evidence" value="ECO:0007669"/>
    <property type="project" value="TreeGrafter"/>
</dbReference>
<name>A0A5C0SFY9_CRATE</name>